<feature type="domain" description="ER-bound oxygenase mpaB/mpaB'/Rubber oxygenase catalytic" evidence="1">
    <location>
        <begin position="30"/>
        <end position="254"/>
    </location>
</feature>
<evidence type="ECO:0000313" key="2">
    <source>
        <dbReference type="EMBL" id="UUY04585.1"/>
    </source>
</evidence>
<accession>A0ABY5PJ84</accession>
<reference evidence="3" key="1">
    <citation type="submission" date="2021-11" db="EMBL/GenBank/DDBJ databases">
        <title>Cultivation dependent microbiological survey of springs from the worlds oldest radium mine currently devoted to the extraction of radon-saturated water.</title>
        <authorList>
            <person name="Kapinusova G."/>
            <person name="Smrhova T."/>
            <person name="Strejcek M."/>
            <person name="Suman J."/>
            <person name="Jani K."/>
            <person name="Pajer P."/>
            <person name="Uhlik O."/>
        </authorList>
    </citation>
    <scope>NUCLEOTIDE SEQUENCE [LARGE SCALE GENOMIC DNA]</scope>
    <source>
        <strain evidence="3">J379</strain>
    </source>
</reference>
<evidence type="ECO:0000259" key="1">
    <source>
        <dbReference type="Pfam" id="PF09995"/>
    </source>
</evidence>
<organism evidence="2 3">
    <name type="scientific">Svornostia abyssi</name>
    <dbReference type="NCBI Taxonomy" id="2898438"/>
    <lineage>
        <taxon>Bacteria</taxon>
        <taxon>Bacillati</taxon>
        <taxon>Actinomycetota</taxon>
        <taxon>Thermoleophilia</taxon>
        <taxon>Solirubrobacterales</taxon>
        <taxon>Baekduiaceae</taxon>
        <taxon>Svornostia</taxon>
    </lineage>
</organism>
<dbReference type="RefSeq" id="WP_353865061.1">
    <property type="nucleotide sequence ID" value="NZ_CP088295.1"/>
</dbReference>
<protein>
    <submittedName>
        <fullName evidence="2">DUF2236 domain-containing protein</fullName>
    </submittedName>
</protein>
<dbReference type="Proteomes" id="UP001058860">
    <property type="component" value="Chromosome"/>
</dbReference>
<name>A0ABY5PJ84_9ACTN</name>
<proteinExistence type="predicted"/>
<keyword evidence="3" id="KW-1185">Reference proteome</keyword>
<dbReference type="Pfam" id="PF09995">
    <property type="entry name" value="MPAB_Lcp_cat"/>
    <property type="match status" value="1"/>
</dbReference>
<sequence length="272" mass="29856">MEGSVKVEAAPEAQALAAKLGPDTLFGQTVADRRTWLLMLRTAAILSGHPKSMAVLVNDIDLLADPVERVRELQRWLEELMISDPVAAGTATHAMRERMAQRWGRWHGWDDEALTFAALSLGDGVIFAARTLQGGSLFPAQETELYESVAAMVRLMGIDDGAIPADYRAFRQYMETQLSEVIDRRPIHEALEARPPLPAPRRVPQVAWTAAQTSGRHVAGVVLGATLPDVTRERYGIRPSAAGRAEWALMSAAMGAFGYLPRRVRLVPAARR</sequence>
<dbReference type="EMBL" id="CP088295">
    <property type="protein sequence ID" value="UUY04585.1"/>
    <property type="molecule type" value="Genomic_DNA"/>
</dbReference>
<dbReference type="PANTHER" id="PTHR36151:SF3">
    <property type="entry name" value="ER-BOUND OXYGENASE MPAB_MPAB'_RUBBER OXYGENASE CATALYTIC DOMAIN-CONTAINING PROTEIN"/>
    <property type="match status" value="1"/>
</dbReference>
<evidence type="ECO:0000313" key="3">
    <source>
        <dbReference type="Proteomes" id="UP001058860"/>
    </source>
</evidence>
<gene>
    <name evidence="2" type="ORF">LRS13_03350</name>
</gene>
<dbReference type="InterPro" id="IPR018713">
    <property type="entry name" value="MPAB/Lcp_cat_dom"/>
</dbReference>
<dbReference type="PANTHER" id="PTHR36151">
    <property type="entry name" value="BLR2777 PROTEIN"/>
    <property type="match status" value="1"/>
</dbReference>